<dbReference type="AlphaFoldDB" id="A0A0S7C2H2"/>
<dbReference type="Pfam" id="PF02482">
    <property type="entry name" value="Ribosomal_S30AE"/>
    <property type="match status" value="1"/>
</dbReference>
<name>A0A0S7C2H2_9BACT</name>
<organism evidence="1">
    <name type="scientific">Lentimicrobium saccharophilum</name>
    <dbReference type="NCBI Taxonomy" id="1678841"/>
    <lineage>
        <taxon>Bacteria</taxon>
        <taxon>Pseudomonadati</taxon>
        <taxon>Bacteroidota</taxon>
        <taxon>Bacteroidia</taxon>
        <taxon>Bacteroidales</taxon>
        <taxon>Lentimicrobiaceae</taxon>
        <taxon>Lentimicrobium</taxon>
    </lineage>
</organism>
<protein>
    <submittedName>
        <fullName evidence="1">Ribosome-associated translation inhibitor RaiA</fullName>
    </submittedName>
</protein>
<accession>A0A0S7C2H2</accession>
<keyword evidence="2" id="KW-1185">Reference proteome</keyword>
<dbReference type="SUPFAM" id="SSF69754">
    <property type="entry name" value="Ribosome binding protein Y (YfiA homologue)"/>
    <property type="match status" value="1"/>
</dbReference>
<dbReference type="Gene3D" id="3.30.160.100">
    <property type="entry name" value="Ribosome hibernation promotion factor-like"/>
    <property type="match status" value="1"/>
</dbReference>
<dbReference type="STRING" id="1678841.TBC1_111355"/>
<reference evidence="1" key="1">
    <citation type="journal article" date="2015" name="Genome Announc.">
        <title>Draft Genome Sequence of Bacteroidales Strain TBC1, a Novel Isolate from a Methanogenic Wastewater Treatment System.</title>
        <authorList>
            <person name="Tourlousse D.M."/>
            <person name="Matsuura N."/>
            <person name="Sun L."/>
            <person name="Toyonaga M."/>
            <person name="Kuroda K."/>
            <person name="Ohashi A."/>
            <person name="Cruz R."/>
            <person name="Yamaguchi T."/>
            <person name="Sekiguchi Y."/>
        </authorList>
    </citation>
    <scope>NUCLEOTIDE SEQUENCE [LARGE SCALE GENOMIC DNA]</scope>
    <source>
        <strain evidence="1">TBC1</strain>
    </source>
</reference>
<gene>
    <name evidence="1" type="ORF">TBC1_111355</name>
</gene>
<dbReference type="OrthoDB" id="9808702at2"/>
<dbReference type="InterPro" id="IPR036567">
    <property type="entry name" value="RHF-like"/>
</dbReference>
<sequence length="98" mass="11036">MKVSINAVKFKADKKLEEFINDKVEKLSGVYDGIIGSEVILKLGNVETPDNKIAEIRLQIKGNDLFAKKQSKTFEEATDTAVDALRKQLDKHKGKFQK</sequence>
<dbReference type="InterPro" id="IPR003489">
    <property type="entry name" value="RHF/RaiA"/>
</dbReference>
<evidence type="ECO:0000313" key="1">
    <source>
        <dbReference type="EMBL" id="GAP43208.1"/>
    </source>
</evidence>
<dbReference type="Proteomes" id="UP000053091">
    <property type="component" value="Unassembled WGS sequence"/>
</dbReference>
<dbReference type="CDD" id="cd00552">
    <property type="entry name" value="RaiA"/>
    <property type="match status" value="1"/>
</dbReference>
<evidence type="ECO:0000313" key="2">
    <source>
        <dbReference type="Proteomes" id="UP000053091"/>
    </source>
</evidence>
<proteinExistence type="predicted"/>
<dbReference type="EMBL" id="DF968182">
    <property type="protein sequence ID" value="GAP43208.1"/>
    <property type="molecule type" value="Genomic_DNA"/>
</dbReference>
<dbReference type="RefSeq" id="WP_062040039.1">
    <property type="nucleotide sequence ID" value="NZ_DF968182.1"/>
</dbReference>